<evidence type="ECO:0000313" key="1">
    <source>
        <dbReference type="EMBL" id="GBO90145.1"/>
    </source>
</evidence>
<proteinExistence type="predicted"/>
<organism evidence="1 2">
    <name type="scientific">Marinobacter salsuginis</name>
    <dbReference type="NCBI Taxonomy" id="418719"/>
    <lineage>
        <taxon>Bacteria</taxon>
        <taxon>Pseudomonadati</taxon>
        <taxon>Pseudomonadota</taxon>
        <taxon>Gammaproteobacteria</taxon>
        <taxon>Pseudomonadales</taxon>
        <taxon>Marinobacteraceae</taxon>
        <taxon>Marinobacter</taxon>
    </lineage>
</organism>
<dbReference type="AlphaFoldDB" id="A0A5M3Q4V9"/>
<sequence length="93" mass="10641">MNSYTNLLKPFPNSTNTAINTEYFGFYAFSFHAHNKLPNNLFRATNSHVEGDMQNPDRFINVGNFLHYSAASRRLAFEIPHSTIVSPSIERMT</sequence>
<gene>
    <name evidence="1" type="ORF">MSSD14B_38130</name>
</gene>
<protein>
    <submittedName>
        <fullName evidence="1">Uncharacterized protein</fullName>
    </submittedName>
</protein>
<dbReference type="Proteomes" id="UP000387223">
    <property type="component" value="Unassembled WGS sequence"/>
</dbReference>
<name>A0A5M3Q4V9_9GAMM</name>
<evidence type="ECO:0000313" key="2">
    <source>
        <dbReference type="Proteomes" id="UP000387223"/>
    </source>
</evidence>
<dbReference type="EMBL" id="BGZI01000034">
    <property type="protein sequence ID" value="GBO90145.1"/>
    <property type="molecule type" value="Genomic_DNA"/>
</dbReference>
<comment type="caution">
    <text evidence="1">The sequence shown here is derived from an EMBL/GenBank/DDBJ whole genome shotgun (WGS) entry which is preliminary data.</text>
</comment>
<reference evidence="1 2" key="1">
    <citation type="journal article" date="2019" name="J. Gen. Appl. Microbiol.">
        <title>Aerobic degradation of cis-dichloroethene by the marine bacterium Marinobacter salsuginis strain 5N-3.</title>
        <authorList>
            <person name="Inoue Y."/>
            <person name="Fukunaga Y."/>
            <person name="Katsumata H."/>
            <person name="Ohji S."/>
            <person name="Hosoyama A."/>
            <person name="Mori K."/>
            <person name="Ando K."/>
        </authorList>
    </citation>
    <scope>NUCLEOTIDE SEQUENCE [LARGE SCALE GENOMIC DNA]</scope>
    <source>
        <strain evidence="1 2">NBRC 109114</strain>
    </source>
</reference>
<accession>A0A5M3Q4V9</accession>